<keyword evidence="3" id="KW-1185">Reference proteome</keyword>
<comment type="caution">
    <text evidence="2">The sequence shown here is derived from an EMBL/GenBank/DDBJ whole genome shotgun (WGS) entry which is preliminary data.</text>
</comment>
<sequence>MGISPIYNRIIIDLSHADDKENDAFLNVSLPFEQFIIMNYLSDNNSLSLRSISDSPSSKHHNKRIIDAYFQGGEGIITIINGQPTVRRSAGFSAIDIVTSKEYLITSAHTLFNLREPIDIYHAPWYPPFTRRDPLFHFGIVSHIQFNGVDFALIEKQNNDYKLSPMIRSSVVEHPSPPSEIIDDFFESPPPVGHHICISGYDSHTSCGEVTSVDTEYRYPGRRNTVFHSMIRANMPAKYGDIGGPAFSIDNVSHRVTVHGIVTNLNFFRGGGYIVVLQPIRGIVNYGPTMNFTQNLLFIDLKSFGML</sequence>
<protein>
    <submittedName>
        <fullName evidence="2">3574_t:CDS:1</fullName>
    </submittedName>
</protein>
<evidence type="ECO:0000313" key="2">
    <source>
        <dbReference type="EMBL" id="CAG8598829.1"/>
    </source>
</evidence>
<proteinExistence type="predicted"/>
<gene>
    <name evidence="2" type="ORF">GMARGA_LOCUS6778</name>
</gene>
<feature type="domain" description="Peptidase S1" evidence="1">
    <location>
        <begin position="188"/>
        <end position="279"/>
    </location>
</feature>
<dbReference type="InterPro" id="IPR001254">
    <property type="entry name" value="Trypsin_dom"/>
</dbReference>
<accession>A0ABN7UK72</accession>
<dbReference type="InterPro" id="IPR009003">
    <property type="entry name" value="Peptidase_S1_PA"/>
</dbReference>
<dbReference type="InterPro" id="IPR043504">
    <property type="entry name" value="Peptidase_S1_PA_chymotrypsin"/>
</dbReference>
<reference evidence="2 3" key="1">
    <citation type="submission" date="2021-06" db="EMBL/GenBank/DDBJ databases">
        <authorList>
            <person name="Kallberg Y."/>
            <person name="Tangrot J."/>
            <person name="Rosling A."/>
        </authorList>
    </citation>
    <scope>NUCLEOTIDE SEQUENCE [LARGE SCALE GENOMIC DNA]</scope>
    <source>
        <strain evidence="2 3">120-4 pot B 10/14</strain>
    </source>
</reference>
<dbReference type="Proteomes" id="UP000789901">
    <property type="component" value="Unassembled WGS sequence"/>
</dbReference>
<evidence type="ECO:0000259" key="1">
    <source>
        <dbReference type="Pfam" id="PF00089"/>
    </source>
</evidence>
<dbReference type="SUPFAM" id="SSF50494">
    <property type="entry name" value="Trypsin-like serine proteases"/>
    <property type="match status" value="1"/>
</dbReference>
<dbReference type="EMBL" id="CAJVQB010003137">
    <property type="protein sequence ID" value="CAG8598829.1"/>
    <property type="molecule type" value="Genomic_DNA"/>
</dbReference>
<organism evidence="2 3">
    <name type="scientific">Gigaspora margarita</name>
    <dbReference type="NCBI Taxonomy" id="4874"/>
    <lineage>
        <taxon>Eukaryota</taxon>
        <taxon>Fungi</taxon>
        <taxon>Fungi incertae sedis</taxon>
        <taxon>Mucoromycota</taxon>
        <taxon>Glomeromycotina</taxon>
        <taxon>Glomeromycetes</taxon>
        <taxon>Diversisporales</taxon>
        <taxon>Gigasporaceae</taxon>
        <taxon>Gigaspora</taxon>
    </lineage>
</organism>
<evidence type="ECO:0000313" key="3">
    <source>
        <dbReference type="Proteomes" id="UP000789901"/>
    </source>
</evidence>
<name>A0ABN7UK72_GIGMA</name>
<dbReference type="Pfam" id="PF00089">
    <property type="entry name" value="Trypsin"/>
    <property type="match status" value="1"/>
</dbReference>
<dbReference type="Gene3D" id="2.40.10.10">
    <property type="entry name" value="Trypsin-like serine proteases"/>
    <property type="match status" value="2"/>
</dbReference>